<organism evidence="4">
    <name type="scientific">Dermatophagoides farinae</name>
    <name type="common">American house dust mite</name>
    <dbReference type="NCBI Taxonomy" id="6954"/>
    <lineage>
        <taxon>Eukaryota</taxon>
        <taxon>Metazoa</taxon>
        <taxon>Ecdysozoa</taxon>
        <taxon>Arthropoda</taxon>
        <taxon>Chelicerata</taxon>
        <taxon>Arachnida</taxon>
        <taxon>Acari</taxon>
        <taxon>Acariformes</taxon>
        <taxon>Sarcoptiformes</taxon>
        <taxon>Astigmata</taxon>
        <taxon>Psoroptidia</taxon>
        <taxon>Analgoidea</taxon>
        <taxon>Pyroglyphidae</taxon>
        <taxon>Dermatophagoidinae</taxon>
        <taxon>Dermatophagoides</taxon>
    </lineage>
</organism>
<gene>
    <name evidence="4" type="ORF">HUG17_2784</name>
</gene>
<dbReference type="InterPro" id="IPR051330">
    <property type="entry name" value="Phosphatase_reg/MetRdx"/>
</dbReference>
<dbReference type="PANTHER" id="PTHR21021:SF16">
    <property type="entry name" value="TIP41-LIKE PROTEIN"/>
    <property type="match status" value="1"/>
</dbReference>
<dbReference type="GO" id="GO:0031929">
    <property type="term" value="P:TOR signaling"/>
    <property type="evidence" value="ECO:0007669"/>
    <property type="project" value="TreeGrafter"/>
</dbReference>
<dbReference type="EMBL" id="SDOV01000007">
    <property type="protein sequence ID" value="KAH7638751.1"/>
    <property type="molecule type" value="Genomic_DNA"/>
</dbReference>
<accession>A0A9D4SEI0</accession>
<comment type="caution">
    <text evidence="4">The sequence shown here is derived from an EMBL/GenBank/DDBJ whole genome shotgun (WGS) entry which is preliminary data.</text>
</comment>
<dbReference type="Proteomes" id="UP000828236">
    <property type="component" value="Unassembled WGS sequence"/>
</dbReference>
<dbReference type="GO" id="GO:0005829">
    <property type="term" value="C:cytosol"/>
    <property type="evidence" value="ECO:0007669"/>
    <property type="project" value="TreeGrafter"/>
</dbReference>
<feature type="region of interest" description="Disordered" evidence="3">
    <location>
        <begin position="63"/>
        <end position="90"/>
    </location>
</feature>
<dbReference type="OrthoDB" id="10253878at2759"/>
<proteinExistence type="inferred from homology"/>
<reference evidence="4" key="2">
    <citation type="journal article" date="2021" name="World Allergy Organ. J.">
        <title>Chromosome-level assembly of Dermatophagoides farinae genome and transcriptome reveals two novel allergens Der f 37 and Der f 39.</title>
        <authorList>
            <person name="Chen J."/>
            <person name="Cai Z."/>
            <person name="Fan D."/>
            <person name="Hu J."/>
            <person name="Hou Y."/>
            <person name="He Y."/>
            <person name="Zhang Z."/>
            <person name="Zhao Z."/>
            <person name="Gao P."/>
            <person name="Hu W."/>
            <person name="Sun J."/>
            <person name="Li J."/>
            <person name="Ji K."/>
        </authorList>
    </citation>
    <scope>NUCLEOTIDE SEQUENCE</scope>
    <source>
        <strain evidence="4">JKM2019</strain>
    </source>
</reference>
<dbReference type="PANTHER" id="PTHR21021">
    <property type="entry name" value="GAF/PUTATIVE CYTOSKELETAL PROTEIN"/>
    <property type="match status" value="1"/>
</dbReference>
<reference evidence="4" key="1">
    <citation type="submission" date="2020-06" db="EMBL/GenBank/DDBJ databases">
        <authorList>
            <person name="Ji K."/>
            <person name="Li J."/>
        </authorList>
    </citation>
    <scope>NUCLEOTIDE SEQUENCE</scope>
    <source>
        <strain evidence="4">JKM2019</strain>
        <tissue evidence="4">Whole body</tissue>
    </source>
</reference>
<dbReference type="InterPro" id="IPR007303">
    <property type="entry name" value="TIP41-like"/>
</dbReference>
<evidence type="ECO:0000313" key="4">
    <source>
        <dbReference type="EMBL" id="KAH7638751.1"/>
    </source>
</evidence>
<evidence type="ECO:0000256" key="1">
    <source>
        <dbReference type="ARBA" id="ARBA00006658"/>
    </source>
</evidence>
<name>A0A9D4SEI0_DERFA</name>
<evidence type="ECO:0000256" key="3">
    <source>
        <dbReference type="SAM" id="MobiDB-lite"/>
    </source>
</evidence>
<dbReference type="Pfam" id="PF04176">
    <property type="entry name" value="TIP41"/>
    <property type="match status" value="1"/>
</dbReference>
<dbReference type="AlphaFoldDB" id="A0A9D4SEI0"/>
<feature type="compositionally biased region" description="Basic and acidic residues" evidence="3">
    <location>
        <begin position="65"/>
        <end position="74"/>
    </location>
</feature>
<sequence length="367" mass="42591">MDAKQQQSTMRHCPFSPGTIGLSADHQHYEQDEWLFETNRSHILNSKCTSSFVCNKTRASMMKMAGDDQSKNDADQQQQQQHQSTGTPRKSVAEYLDLKRRVYYERSLCDYCKYDLILSMAHLPDMTYASNHLRLVHKQSGLVIEFNALDALAPIVIKSYGLPVGLKVSASEAWLRARMNCEYTQNVCNADFDWTFSTDYSGTIRLHSLDKSSSPMEAKELREDEPPLSEWIIQPTDERIDLEKLKIHKQINFFDEIELFEDELADHGVAQCSVKIRVHPDCFYILCRFFLRVDRVFVRYFDTRLYHEFGSEYLLRERSQHESTVADLNLPVHTAQALLIHPQELFGHVPVKNLLVEKIHLSQIKLN</sequence>
<comment type="similarity">
    <text evidence="1">Belongs to the TIP41 family.</text>
</comment>
<protein>
    <recommendedName>
        <fullName evidence="2">TIP41-like protein</fullName>
    </recommendedName>
</protein>
<evidence type="ECO:0000256" key="2">
    <source>
        <dbReference type="ARBA" id="ARBA00018951"/>
    </source>
</evidence>